<proteinExistence type="predicted"/>
<dbReference type="PANTHER" id="PTHR43177">
    <property type="entry name" value="PROTEIN NRFC"/>
    <property type="match status" value="1"/>
</dbReference>
<protein>
    <recommendedName>
        <fullName evidence="6">4Fe-4S ferredoxin-type domain-containing protein</fullName>
    </recommendedName>
</protein>
<dbReference type="RefSeq" id="WP_237260641.1">
    <property type="nucleotide sequence ID" value="NZ_AP024202.1"/>
</dbReference>
<evidence type="ECO:0000256" key="4">
    <source>
        <dbReference type="ARBA" id="ARBA00023014"/>
    </source>
</evidence>
<dbReference type="Pfam" id="PF13247">
    <property type="entry name" value="Fer4_11"/>
    <property type="match status" value="1"/>
</dbReference>
<keyword evidence="8" id="KW-1185">Reference proteome</keyword>
<name>A0ABN6CWU8_9GAMM</name>
<gene>
    <name evidence="7" type="ORF">THMIRHAM_12700</name>
</gene>
<feature type="domain" description="4Fe-4S ferredoxin-type" evidence="6">
    <location>
        <begin position="51"/>
        <end position="83"/>
    </location>
</feature>
<feature type="domain" description="4Fe-4S ferredoxin-type" evidence="6">
    <location>
        <begin position="4"/>
        <end position="35"/>
    </location>
</feature>
<feature type="compositionally biased region" description="Basic and acidic residues" evidence="5">
    <location>
        <begin position="233"/>
        <end position="243"/>
    </location>
</feature>
<evidence type="ECO:0000313" key="8">
    <source>
        <dbReference type="Proteomes" id="UP001054820"/>
    </source>
</evidence>
<dbReference type="SUPFAM" id="SSF54862">
    <property type="entry name" value="4Fe-4S ferredoxins"/>
    <property type="match status" value="1"/>
</dbReference>
<accession>A0ABN6CWU8</accession>
<dbReference type="PROSITE" id="PS51379">
    <property type="entry name" value="4FE4S_FER_2"/>
    <property type="match status" value="3"/>
</dbReference>
<dbReference type="InterPro" id="IPR017900">
    <property type="entry name" value="4Fe4S_Fe_S_CS"/>
</dbReference>
<keyword evidence="4" id="KW-0411">Iron-sulfur</keyword>
<feature type="region of interest" description="Disordered" evidence="5">
    <location>
        <begin position="213"/>
        <end position="243"/>
    </location>
</feature>
<evidence type="ECO:0000256" key="5">
    <source>
        <dbReference type="SAM" id="MobiDB-lite"/>
    </source>
</evidence>
<dbReference type="CDD" id="cd10551">
    <property type="entry name" value="PsrB"/>
    <property type="match status" value="1"/>
</dbReference>
<keyword evidence="1" id="KW-0004">4Fe-4S</keyword>
<evidence type="ECO:0000256" key="3">
    <source>
        <dbReference type="ARBA" id="ARBA00023004"/>
    </source>
</evidence>
<reference evidence="7" key="1">
    <citation type="journal article" date="2022" name="Arch. Microbiol.">
        <title>Thiomicrorhabdus immobilis sp. nov., a mesophilic sulfur-oxidizing bacterium isolated from sediment of a brackish lake in northern Japan.</title>
        <authorList>
            <person name="Kojima H."/>
            <person name="Mochizuki J."/>
            <person name="Kanda M."/>
            <person name="Watanabe T."/>
            <person name="Fukui M."/>
        </authorList>
    </citation>
    <scope>NUCLEOTIDE SEQUENCE</scope>
    <source>
        <strain evidence="7">Am19</strain>
    </source>
</reference>
<sequence length="273" mass="30312">MAHYAMLIDLNTCTGCNACMAACAVENQTPFWSDKWRTQVHDISKGKSDEDAMRVFFPRLCNHCDNPPCVTVCPTGATYKMDNGIVDVDDDMCMGCQACTLACPYDARYALDYDDNTEKKAVFGEETLKKTRPGVDKCNFCRDRVEDNRLPACVETCVGNARQFADLDNPNDPVTQIINSGIAEPLMAHLGTKPNVYYIPVKKQTVHFERGTFNGQKSEGGLHPMGGENGTTFERKQNEDMHGHTEHHAAFDANSPFANTPNAQITDLLREEA</sequence>
<keyword evidence="2" id="KW-0479">Metal-binding</keyword>
<dbReference type="Proteomes" id="UP001054820">
    <property type="component" value="Chromosome"/>
</dbReference>
<dbReference type="Gene3D" id="3.30.70.20">
    <property type="match status" value="2"/>
</dbReference>
<dbReference type="InterPro" id="IPR050954">
    <property type="entry name" value="ET_IronSulfur_Cluster-Binding"/>
</dbReference>
<organism evidence="7 8">
    <name type="scientific">Thiomicrorhabdus immobilis</name>
    <dbReference type="NCBI Taxonomy" id="2791037"/>
    <lineage>
        <taxon>Bacteria</taxon>
        <taxon>Pseudomonadati</taxon>
        <taxon>Pseudomonadota</taxon>
        <taxon>Gammaproteobacteria</taxon>
        <taxon>Thiotrichales</taxon>
        <taxon>Piscirickettsiaceae</taxon>
        <taxon>Thiomicrorhabdus</taxon>
    </lineage>
</organism>
<evidence type="ECO:0000256" key="2">
    <source>
        <dbReference type="ARBA" id="ARBA00022723"/>
    </source>
</evidence>
<evidence type="ECO:0000256" key="1">
    <source>
        <dbReference type="ARBA" id="ARBA00022485"/>
    </source>
</evidence>
<evidence type="ECO:0000313" key="7">
    <source>
        <dbReference type="EMBL" id="BCN93485.1"/>
    </source>
</evidence>
<dbReference type="PANTHER" id="PTHR43177:SF3">
    <property type="entry name" value="PROTEIN NRFC HOMOLOG"/>
    <property type="match status" value="1"/>
</dbReference>
<feature type="domain" description="4Fe-4S ferredoxin-type" evidence="6">
    <location>
        <begin position="84"/>
        <end position="113"/>
    </location>
</feature>
<dbReference type="InterPro" id="IPR017896">
    <property type="entry name" value="4Fe4S_Fe-S-bd"/>
</dbReference>
<keyword evidence="3" id="KW-0408">Iron</keyword>
<dbReference type="EMBL" id="AP024202">
    <property type="protein sequence ID" value="BCN93485.1"/>
    <property type="molecule type" value="Genomic_DNA"/>
</dbReference>
<evidence type="ECO:0000259" key="6">
    <source>
        <dbReference type="PROSITE" id="PS51379"/>
    </source>
</evidence>
<dbReference type="PROSITE" id="PS00198">
    <property type="entry name" value="4FE4S_FER_1"/>
    <property type="match status" value="1"/>
</dbReference>